<protein>
    <recommendedName>
        <fullName evidence="2">histidine kinase</fullName>
        <ecNumber evidence="2">2.7.13.3</ecNumber>
    </recommendedName>
</protein>
<evidence type="ECO:0000256" key="10">
    <source>
        <dbReference type="SAM" id="Phobius"/>
    </source>
</evidence>
<keyword evidence="7" id="KW-0067">ATP-binding</keyword>
<feature type="domain" description="Histidine kinase" evidence="11">
    <location>
        <begin position="262"/>
        <end position="461"/>
    </location>
</feature>
<dbReference type="InterPro" id="IPR005467">
    <property type="entry name" value="His_kinase_dom"/>
</dbReference>
<evidence type="ECO:0000313" key="12">
    <source>
        <dbReference type="EMBL" id="PWL16907.1"/>
    </source>
</evidence>
<dbReference type="Pfam" id="PF07568">
    <property type="entry name" value="HisKA_2"/>
    <property type="match status" value="1"/>
</dbReference>
<feature type="region of interest" description="Disordered" evidence="9">
    <location>
        <begin position="464"/>
        <end position="487"/>
    </location>
</feature>
<dbReference type="Proteomes" id="UP000245865">
    <property type="component" value="Unassembled WGS sequence"/>
</dbReference>
<dbReference type="PROSITE" id="PS50109">
    <property type="entry name" value="HIS_KIN"/>
    <property type="match status" value="1"/>
</dbReference>
<organism evidence="12 13">
    <name type="scientific">Falsochrobactrum shanghaiense</name>
    <dbReference type="NCBI Taxonomy" id="2201899"/>
    <lineage>
        <taxon>Bacteria</taxon>
        <taxon>Pseudomonadati</taxon>
        <taxon>Pseudomonadota</taxon>
        <taxon>Alphaproteobacteria</taxon>
        <taxon>Hyphomicrobiales</taxon>
        <taxon>Brucellaceae</taxon>
        <taxon>Falsochrobactrum</taxon>
    </lineage>
</organism>
<dbReference type="GO" id="GO:0005524">
    <property type="term" value="F:ATP binding"/>
    <property type="evidence" value="ECO:0007669"/>
    <property type="project" value="UniProtKB-KW"/>
</dbReference>
<keyword evidence="10" id="KW-1133">Transmembrane helix</keyword>
<evidence type="ECO:0000259" key="11">
    <source>
        <dbReference type="PROSITE" id="PS50109"/>
    </source>
</evidence>
<keyword evidence="13" id="KW-1185">Reference proteome</keyword>
<dbReference type="Gene3D" id="3.30.565.10">
    <property type="entry name" value="Histidine kinase-like ATPase, C-terminal domain"/>
    <property type="match status" value="1"/>
</dbReference>
<dbReference type="InterPro" id="IPR003594">
    <property type="entry name" value="HATPase_dom"/>
</dbReference>
<keyword evidence="8" id="KW-0175">Coiled coil</keyword>
<feature type="transmembrane region" description="Helical" evidence="10">
    <location>
        <begin position="186"/>
        <end position="207"/>
    </location>
</feature>
<keyword evidence="10" id="KW-0812">Transmembrane</keyword>
<dbReference type="EMBL" id="QGDB01000006">
    <property type="protein sequence ID" value="PWL16907.1"/>
    <property type="molecule type" value="Genomic_DNA"/>
</dbReference>
<evidence type="ECO:0000256" key="4">
    <source>
        <dbReference type="ARBA" id="ARBA00022679"/>
    </source>
</evidence>
<keyword evidence="10" id="KW-0472">Membrane</keyword>
<keyword evidence="6 12" id="KW-0418">Kinase</keyword>
<evidence type="ECO:0000256" key="3">
    <source>
        <dbReference type="ARBA" id="ARBA00022553"/>
    </source>
</evidence>
<keyword evidence="3" id="KW-0597">Phosphoprotein</keyword>
<dbReference type="InterPro" id="IPR036890">
    <property type="entry name" value="HATPase_C_sf"/>
</dbReference>
<keyword evidence="4" id="KW-0808">Transferase</keyword>
<dbReference type="Pfam" id="PF02518">
    <property type="entry name" value="HATPase_c"/>
    <property type="match status" value="1"/>
</dbReference>
<keyword evidence="5" id="KW-0547">Nucleotide-binding</keyword>
<reference evidence="12 13" key="1">
    <citation type="submission" date="2018-05" db="EMBL/GenBank/DDBJ databases">
        <title>Comparative genomic sequence analysis between strain HN4 and CCM 8460T (Falsochrobactrum ovis) will provide more evidence to prove that HN4 is a new species of Falsochrobactrum.</title>
        <authorList>
            <person name="Lyu W."/>
            <person name="Sun L."/>
            <person name="Yao L."/>
        </authorList>
    </citation>
    <scope>NUCLEOTIDE SEQUENCE [LARGE SCALE GENOMIC DNA]</scope>
    <source>
        <strain evidence="12 13">HN4</strain>
    </source>
</reference>
<dbReference type="EC" id="2.7.13.3" evidence="2"/>
<evidence type="ECO:0000256" key="2">
    <source>
        <dbReference type="ARBA" id="ARBA00012438"/>
    </source>
</evidence>
<evidence type="ECO:0000256" key="9">
    <source>
        <dbReference type="SAM" id="MobiDB-lite"/>
    </source>
</evidence>
<dbReference type="SUPFAM" id="SSF55874">
    <property type="entry name" value="ATPase domain of HSP90 chaperone/DNA topoisomerase II/histidine kinase"/>
    <property type="match status" value="1"/>
</dbReference>
<dbReference type="InterPro" id="IPR011495">
    <property type="entry name" value="Sig_transdc_His_kin_sub2_dim/P"/>
</dbReference>
<comment type="catalytic activity">
    <reaction evidence="1">
        <text>ATP + protein L-histidine = ADP + protein N-phospho-L-histidine.</text>
        <dbReference type="EC" id="2.7.13.3"/>
    </reaction>
</comment>
<evidence type="ECO:0000313" key="13">
    <source>
        <dbReference type="Proteomes" id="UP000245865"/>
    </source>
</evidence>
<sequence>MPSTFSRYLLKPSIRPIAVLVSLGLVLLSAVLTLFLSMSVNRQVGDIARNFDLRQQVEKVAQLAYNIEMSRRGYLLTLDDSYLDLYQRSILSVDQTLSELDSLTQGNALQSARVQQIRALVDREHEDVQQTINLAREGRVDDAIEKVRGDEGKILIDQLSSTVSQFTSIEEQELFKRNAYISRMRYWMAATSIVALASAAMLGLLLFTRIQRYMRALVDGQSALLSEKELLEHRVQERTAELEQERRIAERERERVELLLQDSNHRIGNSLATVSSLLGLQLRQTRNEEARAALSAARDRVQTVSTAHRRLRLGEDMESTRVDEFLQTVIDDIRNAVGEDRKISFETEFAPLDLKARDVTTIGIIVGELITNSIKHAFRGRKDGRVLVRFKLDEDSHVPALIVEDNGVGWQAAEAEKTGEQNGLGMLVVEQLCMQFGGKPIYDEADGGTGTRVTVRLASLAEKQEAADSDELTDKADRNGAESPDPL</sequence>
<dbReference type="OrthoDB" id="7991996at2"/>
<feature type="coiled-coil region" evidence="8">
    <location>
        <begin position="228"/>
        <end position="266"/>
    </location>
</feature>
<proteinExistence type="predicted"/>
<evidence type="ECO:0000256" key="7">
    <source>
        <dbReference type="ARBA" id="ARBA00022840"/>
    </source>
</evidence>
<dbReference type="RefSeq" id="WP_109707709.1">
    <property type="nucleotide sequence ID" value="NZ_QGDB01000006.1"/>
</dbReference>
<dbReference type="Pfam" id="PF05227">
    <property type="entry name" value="CHASE3"/>
    <property type="match status" value="1"/>
</dbReference>
<dbReference type="SMART" id="SM00387">
    <property type="entry name" value="HATPase_c"/>
    <property type="match status" value="1"/>
</dbReference>
<feature type="compositionally biased region" description="Basic and acidic residues" evidence="9">
    <location>
        <begin position="464"/>
        <end position="480"/>
    </location>
</feature>
<evidence type="ECO:0000256" key="1">
    <source>
        <dbReference type="ARBA" id="ARBA00000085"/>
    </source>
</evidence>
<name>A0A316J4Y7_9HYPH</name>
<evidence type="ECO:0000256" key="6">
    <source>
        <dbReference type="ARBA" id="ARBA00022777"/>
    </source>
</evidence>
<dbReference type="PANTHER" id="PTHR41523">
    <property type="entry name" value="TWO-COMPONENT SYSTEM SENSOR PROTEIN"/>
    <property type="match status" value="1"/>
</dbReference>
<gene>
    <name evidence="12" type="ORF">DKP76_15550</name>
</gene>
<evidence type="ECO:0000256" key="5">
    <source>
        <dbReference type="ARBA" id="ARBA00022741"/>
    </source>
</evidence>
<comment type="caution">
    <text evidence="12">The sequence shown here is derived from an EMBL/GenBank/DDBJ whole genome shotgun (WGS) entry which is preliminary data.</text>
</comment>
<accession>A0A316J4Y7</accession>
<evidence type="ECO:0000256" key="8">
    <source>
        <dbReference type="SAM" id="Coils"/>
    </source>
</evidence>
<dbReference type="GO" id="GO:0004673">
    <property type="term" value="F:protein histidine kinase activity"/>
    <property type="evidence" value="ECO:0007669"/>
    <property type="project" value="UniProtKB-EC"/>
</dbReference>
<dbReference type="CDD" id="cd19410">
    <property type="entry name" value="HK9-like_sensor"/>
    <property type="match status" value="1"/>
</dbReference>
<dbReference type="AlphaFoldDB" id="A0A316J4Y7"/>
<dbReference type="InterPro" id="IPR007891">
    <property type="entry name" value="CHASE3"/>
</dbReference>
<dbReference type="PANTHER" id="PTHR41523:SF8">
    <property type="entry name" value="ETHYLENE RESPONSE SENSOR PROTEIN"/>
    <property type="match status" value="1"/>
</dbReference>